<dbReference type="EC" id="6.3.4.2" evidence="1"/>
<name>A8GN84_RICAH</name>
<evidence type="ECO:0000313" key="2">
    <source>
        <dbReference type="Proteomes" id="UP000006830"/>
    </source>
</evidence>
<organism evidence="1 2">
    <name type="scientific">Rickettsia akari (strain Hartford)</name>
    <dbReference type="NCBI Taxonomy" id="293614"/>
    <lineage>
        <taxon>Bacteria</taxon>
        <taxon>Pseudomonadati</taxon>
        <taxon>Pseudomonadota</taxon>
        <taxon>Alphaproteobacteria</taxon>
        <taxon>Rickettsiales</taxon>
        <taxon>Rickettsiaceae</taxon>
        <taxon>Rickettsieae</taxon>
        <taxon>Rickettsia</taxon>
        <taxon>spotted fever group</taxon>
    </lineage>
</organism>
<evidence type="ECO:0000313" key="1">
    <source>
        <dbReference type="EMBL" id="ABV74859.1"/>
    </source>
</evidence>
<accession>A8GN84</accession>
<dbReference type="KEGG" id="rak:A1C_02835"/>
<dbReference type="HOGENOM" id="CLU_2993811_0_0_5"/>
<proteinExistence type="predicted"/>
<gene>
    <name evidence="1" type="ordered locus">A1C_02835</name>
</gene>
<reference evidence="1" key="1">
    <citation type="submission" date="2007-09" db="EMBL/GenBank/DDBJ databases">
        <title>Complete Genome Sequence of Rickettsia akari.</title>
        <authorList>
            <person name="Madan A."/>
            <person name="Fahey J."/>
            <person name="Helton E."/>
            <person name="Ketteman M."/>
            <person name="Madan A."/>
            <person name="Rodrigues S."/>
            <person name="Sanchez A."/>
            <person name="Whiting M."/>
            <person name="Dasch G."/>
            <person name="Eremeeva M."/>
        </authorList>
    </citation>
    <scope>NUCLEOTIDE SEQUENCE</scope>
    <source>
        <strain evidence="1">Hartford</strain>
    </source>
</reference>
<dbReference type="Proteomes" id="UP000006830">
    <property type="component" value="Chromosome"/>
</dbReference>
<sequence length="57" mass="6473">MGSTQEVSYSMSCAQAGMTYNKNYPVLKKNKLILNQWMPWILTSQFGIKPETVNLGM</sequence>
<dbReference type="EMBL" id="CP000847">
    <property type="protein sequence ID" value="ABV74859.1"/>
    <property type="molecule type" value="Genomic_DNA"/>
</dbReference>
<protein>
    <submittedName>
        <fullName evidence="1">CTP synthetase</fullName>
        <ecNumber evidence="1">6.3.4.2</ecNumber>
    </submittedName>
</protein>
<keyword evidence="2" id="KW-1185">Reference proteome</keyword>
<dbReference type="GO" id="GO:0003883">
    <property type="term" value="F:CTP synthase activity"/>
    <property type="evidence" value="ECO:0007669"/>
    <property type="project" value="UniProtKB-EC"/>
</dbReference>
<dbReference type="AlphaFoldDB" id="A8GN84"/>
<keyword evidence="1" id="KW-0436">Ligase</keyword>